<dbReference type="Proteomes" id="UP000510686">
    <property type="component" value="Chromosome 6"/>
</dbReference>
<feature type="chain" id="PRO_5028967302" description="Extracellular matrix protein" evidence="2">
    <location>
        <begin position="17"/>
        <end position="227"/>
    </location>
</feature>
<dbReference type="RefSeq" id="XP_014546204.1">
    <property type="nucleotide sequence ID" value="XM_014690718.1"/>
</dbReference>
<name>A0A7D5YXI3_9HYPO</name>
<feature type="signal peptide" evidence="2">
    <location>
        <begin position="1"/>
        <end position="16"/>
    </location>
</feature>
<dbReference type="KEGG" id="mbrn:26240627"/>
<sequence length="227" mass="22668">MKYALVISALAALATAAEKPKFLNSNFQIIEGQSFDLKFDGCEGGCTITLQDGPNTNLKDYKVISTSATGGSLAWVPEGVVSGTYAFKITNNANKEYNYSQQFSFLGTGATATVTPSAASTTGSSTDSATATASSTEASSTVSITASSTESSTESRTASTTTISTVTSSATAASGSSTTSAPSSATSHSSTSTRSTTAATTTVPNAGVRATPMAFVAGAVAALAYLG</sequence>
<keyword evidence="2" id="KW-0732">Signal</keyword>
<accession>A0A7D5YXI3</accession>
<dbReference type="AlphaFoldDB" id="A0A7D5YXI3"/>
<feature type="region of interest" description="Disordered" evidence="1">
    <location>
        <begin position="116"/>
        <end position="200"/>
    </location>
</feature>
<organism evidence="3 4">
    <name type="scientific">Metarhizium brunneum</name>
    <dbReference type="NCBI Taxonomy" id="500148"/>
    <lineage>
        <taxon>Eukaryota</taxon>
        <taxon>Fungi</taxon>
        <taxon>Dikarya</taxon>
        <taxon>Ascomycota</taxon>
        <taxon>Pezizomycotina</taxon>
        <taxon>Sordariomycetes</taxon>
        <taxon>Hypocreomycetidae</taxon>
        <taxon>Hypocreales</taxon>
        <taxon>Clavicipitaceae</taxon>
        <taxon>Metarhizium</taxon>
    </lineage>
</organism>
<evidence type="ECO:0000313" key="4">
    <source>
        <dbReference type="Proteomes" id="UP000510686"/>
    </source>
</evidence>
<evidence type="ECO:0000256" key="2">
    <source>
        <dbReference type="SAM" id="SignalP"/>
    </source>
</evidence>
<keyword evidence="4" id="KW-1185">Reference proteome</keyword>
<evidence type="ECO:0000313" key="3">
    <source>
        <dbReference type="EMBL" id="QLI72802.1"/>
    </source>
</evidence>
<evidence type="ECO:0000256" key="1">
    <source>
        <dbReference type="SAM" id="MobiDB-lite"/>
    </source>
</evidence>
<dbReference type="OrthoDB" id="5589325at2759"/>
<dbReference type="EMBL" id="CP058937">
    <property type="protein sequence ID" value="QLI72802.1"/>
    <property type="molecule type" value="Genomic_DNA"/>
</dbReference>
<reference evidence="3 4" key="1">
    <citation type="submission" date="2020-07" db="EMBL/GenBank/DDBJ databases">
        <title>Telomere length de novo assembly of all 7 chromosomes of the fungus, Metarhizium brunneum, using a novel assembly pipeline.</title>
        <authorList>
            <person name="Saud z."/>
            <person name="Kortsinoglou A."/>
            <person name="Kouvelis V.N."/>
            <person name="Butt T.M."/>
        </authorList>
    </citation>
    <scope>NUCLEOTIDE SEQUENCE [LARGE SCALE GENOMIC DNA]</scope>
    <source>
        <strain evidence="3 4">4556</strain>
    </source>
</reference>
<proteinExistence type="predicted"/>
<dbReference type="InterPro" id="IPR052982">
    <property type="entry name" value="SRP1/TIP1-like"/>
</dbReference>
<evidence type="ECO:0008006" key="5">
    <source>
        <dbReference type="Google" id="ProtNLM"/>
    </source>
</evidence>
<dbReference type="GeneID" id="26240627"/>
<protein>
    <recommendedName>
        <fullName evidence="5">Extracellular matrix protein</fullName>
    </recommendedName>
</protein>
<gene>
    <name evidence="3" type="ORF">G6M90_00g101430</name>
</gene>
<dbReference type="PANTHER" id="PTHR40633">
    <property type="entry name" value="MATRIX PROTEIN, PUTATIVE (AFU_ORTHOLOGUE AFUA_8G05410)-RELATED"/>
    <property type="match status" value="1"/>
</dbReference>
<dbReference type="PANTHER" id="PTHR40633:SF1">
    <property type="entry name" value="GPI ANCHORED SERINE-THREONINE RICH PROTEIN (AFU_ORTHOLOGUE AFUA_1G03630)"/>
    <property type="match status" value="1"/>
</dbReference>